<evidence type="ECO:0000313" key="2">
    <source>
        <dbReference type="EMBL" id="MDT0605458.1"/>
    </source>
</evidence>
<dbReference type="PANTHER" id="PTHR43610:SF1">
    <property type="entry name" value="N-ACETYLTRANSFERASE DOMAIN-CONTAINING PROTEIN"/>
    <property type="match status" value="1"/>
</dbReference>
<organism evidence="2 3">
    <name type="scientific">Croceitalea rosinachiae</name>
    <dbReference type="NCBI Taxonomy" id="3075596"/>
    <lineage>
        <taxon>Bacteria</taxon>
        <taxon>Pseudomonadati</taxon>
        <taxon>Bacteroidota</taxon>
        <taxon>Flavobacteriia</taxon>
        <taxon>Flavobacteriales</taxon>
        <taxon>Flavobacteriaceae</taxon>
        <taxon>Croceitalea</taxon>
    </lineage>
</organism>
<name>A0ABU3A8N4_9FLAO</name>
<accession>A0ABU3A8N4</accession>
<gene>
    <name evidence="2" type="ORF">RM706_00360</name>
</gene>
<protein>
    <submittedName>
        <fullName evidence="2">GNAT family protein</fullName>
        <ecNumber evidence="2">2.-.-.-</ecNumber>
    </submittedName>
</protein>
<dbReference type="Proteomes" id="UP001255246">
    <property type="component" value="Unassembled WGS sequence"/>
</dbReference>
<reference evidence="2 3" key="1">
    <citation type="submission" date="2023-09" db="EMBL/GenBank/DDBJ databases">
        <authorList>
            <person name="Rey-Velasco X."/>
        </authorList>
    </citation>
    <scope>NUCLEOTIDE SEQUENCE [LARGE SCALE GENOMIC DNA]</scope>
    <source>
        <strain evidence="2 3">F388</strain>
    </source>
</reference>
<dbReference type="InterPro" id="IPR016181">
    <property type="entry name" value="Acyl_CoA_acyltransferase"/>
</dbReference>
<feature type="domain" description="N-acetyltransferase" evidence="1">
    <location>
        <begin position="16"/>
        <end position="183"/>
    </location>
</feature>
<keyword evidence="3" id="KW-1185">Reference proteome</keyword>
<evidence type="ECO:0000313" key="3">
    <source>
        <dbReference type="Proteomes" id="UP001255246"/>
    </source>
</evidence>
<dbReference type="PANTHER" id="PTHR43610">
    <property type="entry name" value="BLL6696 PROTEIN"/>
    <property type="match status" value="1"/>
</dbReference>
<dbReference type="EC" id="2.-.-.-" evidence="2"/>
<keyword evidence="2" id="KW-0808">Transferase</keyword>
<dbReference type="RefSeq" id="WP_311349030.1">
    <property type="nucleotide sequence ID" value="NZ_JAVRHR010000001.1"/>
</dbReference>
<sequence>MLLDFGFDYVLENDRVRLEPLRIDHLSALKNISREENIWTYFLGRSNGQENFESYILDAIDCRKKEKEYSFAVFDKEKNSYAGSTRFFEISDELNTIRLGYTWYGKGFRGTGLNKNCKYLLFEFAFERLKAERIGLGAHEENIVSIAAMKTIGCTEEGRIRNLFPSIDNHGRSDAILLGILKKEWHEEVKHKLKTTLIKI</sequence>
<dbReference type="Pfam" id="PF13302">
    <property type="entry name" value="Acetyltransf_3"/>
    <property type="match status" value="1"/>
</dbReference>
<dbReference type="InterPro" id="IPR000182">
    <property type="entry name" value="GNAT_dom"/>
</dbReference>
<dbReference type="GO" id="GO:0016740">
    <property type="term" value="F:transferase activity"/>
    <property type="evidence" value="ECO:0007669"/>
    <property type="project" value="UniProtKB-KW"/>
</dbReference>
<proteinExistence type="predicted"/>
<dbReference type="PROSITE" id="PS51186">
    <property type="entry name" value="GNAT"/>
    <property type="match status" value="1"/>
</dbReference>
<dbReference type="Gene3D" id="3.40.630.30">
    <property type="match status" value="1"/>
</dbReference>
<evidence type="ECO:0000259" key="1">
    <source>
        <dbReference type="PROSITE" id="PS51186"/>
    </source>
</evidence>
<dbReference type="SUPFAM" id="SSF55729">
    <property type="entry name" value="Acyl-CoA N-acyltransferases (Nat)"/>
    <property type="match status" value="1"/>
</dbReference>
<comment type="caution">
    <text evidence="2">The sequence shown here is derived from an EMBL/GenBank/DDBJ whole genome shotgun (WGS) entry which is preliminary data.</text>
</comment>
<dbReference type="EMBL" id="JAVRHR010000001">
    <property type="protein sequence ID" value="MDT0605458.1"/>
    <property type="molecule type" value="Genomic_DNA"/>
</dbReference>